<feature type="domain" description="HU" evidence="2">
    <location>
        <begin position="1"/>
        <end position="125"/>
    </location>
</feature>
<dbReference type="OrthoDB" id="1071445at2"/>
<protein>
    <recommendedName>
        <fullName evidence="2">HU domain-containing protein</fullName>
    </recommendedName>
</protein>
<dbReference type="HOGENOM" id="CLU_078159_1_0_10"/>
<evidence type="ECO:0000313" key="4">
    <source>
        <dbReference type="Proteomes" id="UP000002772"/>
    </source>
</evidence>
<evidence type="ECO:0000256" key="1">
    <source>
        <dbReference type="ARBA" id="ARBA00023125"/>
    </source>
</evidence>
<organism evidence="3 4">
    <name type="scientific">Hallella multisaccharivorax DSM 17128</name>
    <dbReference type="NCBI Taxonomy" id="688246"/>
    <lineage>
        <taxon>Bacteria</taxon>
        <taxon>Pseudomonadati</taxon>
        <taxon>Bacteroidota</taxon>
        <taxon>Bacteroidia</taxon>
        <taxon>Bacteroidales</taxon>
        <taxon>Prevotellaceae</taxon>
        <taxon>Hallella</taxon>
    </lineage>
</organism>
<evidence type="ECO:0000259" key="2">
    <source>
        <dbReference type="Pfam" id="PF18291"/>
    </source>
</evidence>
<sequence>MPINYEIHQIENAAGRGKDRKYVRLHYGHTMTAEEMERAIEASCSVTRADVKAVMTELSHFALAELKAGNRFYLPELGWLSLSVGISNRYQTAETTGRDLYIRGIKFQPKAQLLENVRRGASFTKSAYSTLSSQLTRKETWSQIEQVLETSHFLTVGALCQATGLSKYKARKWLGLFEADGLLRKGGTKHQPLYFKT</sequence>
<proteinExistence type="predicted"/>
<dbReference type="InterPro" id="IPR010992">
    <property type="entry name" value="IHF-like_DNA-bd_dom_sf"/>
</dbReference>
<dbReference type="AlphaFoldDB" id="F8NA17"/>
<name>F8NA17_9BACT</name>
<dbReference type="InterPro" id="IPR041607">
    <property type="entry name" value="HU-HIG"/>
</dbReference>
<reference evidence="4" key="1">
    <citation type="journal article" date="2011" name="Stand. Genomic Sci.">
        <title>Non-contiguous finished genome sequence of the opportunistic oral pathogen Prevotella multisaccharivorax type strain (PPPA20).</title>
        <authorList>
            <person name="Pati A."/>
            <person name="Gronow S."/>
            <person name="Lu M."/>
            <person name="Lapidus A."/>
            <person name="Nolan M."/>
            <person name="Lucas S."/>
            <person name="Hammon N."/>
            <person name="Deshpande S."/>
            <person name="Cheng J.F."/>
            <person name="Tapia R."/>
            <person name="Han C."/>
            <person name="Goodwin L."/>
            <person name="Pitluck S."/>
            <person name="Liolios K."/>
            <person name="Pagani I."/>
            <person name="Mavromatis K."/>
            <person name="Mikhailova N."/>
            <person name="Huntemann M."/>
            <person name="Chen A."/>
            <person name="Palaniappan K."/>
            <person name="Land M."/>
            <person name="Hauser L."/>
            <person name="Detter J.C."/>
            <person name="Brambilla E.M."/>
            <person name="Rohde M."/>
            <person name="Goker M."/>
            <person name="Woyke T."/>
            <person name="Bristow J."/>
            <person name="Eisen J.A."/>
            <person name="Markowitz V."/>
            <person name="Hugenholtz P."/>
            <person name="Kyrpides N.C."/>
            <person name="Klenk H.P."/>
            <person name="Ivanova N."/>
        </authorList>
    </citation>
    <scope>NUCLEOTIDE SEQUENCE [LARGE SCALE GENOMIC DNA]</scope>
    <source>
        <strain evidence="4">DSM 17128</strain>
    </source>
</reference>
<dbReference type="Proteomes" id="UP000002772">
    <property type="component" value="Unassembled WGS sequence"/>
</dbReference>
<dbReference type="eggNOG" id="COG0776">
    <property type="taxonomic scope" value="Bacteria"/>
</dbReference>
<dbReference type="EMBL" id="GL945017">
    <property type="protein sequence ID" value="EGN55747.1"/>
    <property type="molecule type" value="Genomic_DNA"/>
</dbReference>
<accession>F8NA17</accession>
<dbReference type="GO" id="GO:0003677">
    <property type="term" value="F:DNA binding"/>
    <property type="evidence" value="ECO:0007669"/>
    <property type="project" value="UniProtKB-KW"/>
</dbReference>
<dbReference type="SUPFAM" id="SSF47729">
    <property type="entry name" value="IHF-like DNA-binding proteins"/>
    <property type="match status" value="1"/>
</dbReference>
<keyword evidence="1" id="KW-0238">DNA-binding</keyword>
<evidence type="ECO:0000313" key="3">
    <source>
        <dbReference type="EMBL" id="EGN55747.1"/>
    </source>
</evidence>
<keyword evidence="4" id="KW-1185">Reference proteome</keyword>
<dbReference type="Pfam" id="PF18291">
    <property type="entry name" value="HU-HIG"/>
    <property type="match status" value="1"/>
</dbReference>
<dbReference type="RefSeq" id="WP_007572487.1">
    <property type="nucleotide sequence ID" value="NZ_BPTS01000001.1"/>
</dbReference>
<gene>
    <name evidence="3" type="ORF">Premu_0261</name>
</gene>